<gene>
    <name evidence="3" type="ORF">K5L01_07860</name>
</gene>
<feature type="domain" description="HMA" evidence="2">
    <location>
        <begin position="1"/>
        <end position="62"/>
    </location>
</feature>
<sequence length="66" mass="6944">MKLHIDGMTCGGCARSVTATIKDVDAAASVEIELPTKQVNITSTLPVERFTRALDEAGFPARPANG</sequence>
<keyword evidence="4" id="KW-1185">Reference proteome</keyword>
<dbReference type="InterPro" id="IPR006121">
    <property type="entry name" value="HMA_dom"/>
</dbReference>
<protein>
    <submittedName>
        <fullName evidence="3">Heavy-metal-associated domain-containing protein</fullName>
    </submittedName>
</protein>
<evidence type="ECO:0000313" key="4">
    <source>
        <dbReference type="Proteomes" id="UP001431235"/>
    </source>
</evidence>
<evidence type="ECO:0000256" key="1">
    <source>
        <dbReference type="ARBA" id="ARBA00022723"/>
    </source>
</evidence>
<dbReference type="Pfam" id="PF00403">
    <property type="entry name" value="HMA"/>
    <property type="match status" value="1"/>
</dbReference>
<name>A0ABT0SGV4_9GAMM</name>
<dbReference type="InterPro" id="IPR017969">
    <property type="entry name" value="Heavy-metal-associated_CS"/>
</dbReference>
<dbReference type="SUPFAM" id="SSF55008">
    <property type="entry name" value="HMA, heavy metal-associated domain"/>
    <property type="match status" value="1"/>
</dbReference>
<reference evidence="3 4" key="1">
    <citation type="submission" date="2021-08" db="EMBL/GenBank/DDBJ databases">
        <title>Novel members of of the genus Stenotrophomonas from differernt environment.</title>
        <authorList>
            <person name="Deng Y."/>
        </authorList>
    </citation>
    <scope>NUCLEOTIDE SEQUENCE [LARGE SCALE GENOMIC DNA]</scope>
    <source>
        <strain evidence="3 4">CPCC 101365</strain>
    </source>
</reference>
<comment type="caution">
    <text evidence="3">The sequence shown here is derived from an EMBL/GenBank/DDBJ whole genome shotgun (WGS) entry which is preliminary data.</text>
</comment>
<evidence type="ECO:0000259" key="2">
    <source>
        <dbReference type="PROSITE" id="PS50846"/>
    </source>
</evidence>
<dbReference type="PROSITE" id="PS01047">
    <property type="entry name" value="HMA_1"/>
    <property type="match status" value="1"/>
</dbReference>
<dbReference type="Proteomes" id="UP001431235">
    <property type="component" value="Unassembled WGS sequence"/>
</dbReference>
<dbReference type="RefSeq" id="WP_250063638.1">
    <property type="nucleotide sequence ID" value="NZ_JAIKTS010000002.1"/>
</dbReference>
<dbReference type="PROSITE" id="PS50846">
    <property type="entry name" value="HMA_2"/>
    <property type="match status" value="1"/>
</dbReference>
<evidence type="ECO:0000313" key="3">
    <source>
        <dbReference type="EMBL" id="MCL7714554.1"/>
    </source>
</evidence>
<dbReference type="Gene3D" id="3.30.70.100">
    <property type="match status" value="1"/>
</dbReference>
<organism evidence="3 4">
    <name type="scientific">Stenotrophomonas mori</name>
    <dbReference type="NCBI Taxonomy" id="2871096"/>
    <lineage>
        <taxon>Bacteria</taxon>
        <taxon>Pseudomonadati</taxon>
        <taxon>Pseudomonadota</taxon>
        <taxon>Gammaproteobacteria</taxon>
        <taxon>Lysobacterales</taxon>
        <taxon>Lysobacteraceae</taxon>
        <taxon>Stenotrophomonas</taxon>
    </lineage>
</organism>
<dbReference type="CDD" id="cd00371">
    <property type="entry name" value="HMA"/>
    <property type="match status" value="1"/>
</dbReference>
<keyword evidence="1" id="KW-0479">Metal-binding</keyword>
<dbReference type="EMBL" id="JAIKTS010000002">
    <property type="protein sequence ID" value="MCL7714554.1"/>
    <property type="molecule type" value="Genomic_DNA"/>
</dbReference>
<proteinExistence type="predicted"/>
<accession>A0ABT0SGV4</accession>
<dbReference type="InterPro" id="IPR036163">
    <property type="entry name" value="HMA_dom_sf"/>
</dbReference>